<sequence>MSSQFLYEDGQGNVYHEEGHYAVDVEMSEDDAGVQVCRLILGSCQQYQKDQENDQAMEPDTATSTSSSHPK</sequence>
<evidence type="ECO:0000313" key="3">
    <source>
        <dbReference type="Proteomes" id="UP000054107"/>
    </source>
</evidence>
<gene>
    <name evidence="2" type="primary">PARPA_00658.1 scaffold 1011</name>
</gene>
<dbReference type="Proteomes" id="UP000054107">
    <property type="component" value="Unassembled WGS sequence"/>
</dbReference>
<protein>
    <submittedName>
        <fullName evidence="2">Uncharacterized protein</fullName>
    </submittedName>
</protein>
<evidence type="ECO:0000256" key="1">
    <source>
        <dbReference type="SAM" id="MobiDB-lite"/>
    </source>
</evidence>
<dbReference type="EMBL" id="LN719213">
    <property type="protein sequence ID" value="CEP07371.1"/>
    <property type="molecule type" value="Genomic_DNA"/>
</dbReference>
<dbReference type="AlphaFoldDB" id="A0A0B7MNG3"/>
<name>A0A0B7MNG3_9FUNG</name>
<feature type="region of interest" description="Disordered" evidence="1">
    <location>
        <begin position="50"/>
        <end position="71"/>
    </location>
</feature>
<evidence type="ECO:0000313" key="2">
    <source>
        <dbReference type="EMBL" id="CEP07371.1"/>
    </source>
</evidence>
<accession>A0A0B7MNG3</accession>
<feature type="compositionally biased region" description="Polar residues" evidence="1">
    <location>
        <begin position="61"/>
        <end position="71"/>
    </location>
</feature>
<organism evidence="2 3">
    <name type="scientific">Parasitella parasitica</name>
    <dbReference type="NCBI Taxonomy" id="35722"/>
    <lineage>
        <taxon>Eukaryota</taxon>
        <taxon>Fungi</taxon>
        <taxon>Fungi incertae sedis</taxon>
        <taxon>Mucoromycota</taxon>
        <taxon>Mucoromycotina</taxon>
        <taxon>Mucoromycetes</taxon>
        <taxon>Mucorales</taxon>
        <taxon>Mucorineae</taxon>
        <taxon>Mucoraceae</taxon>
        <taxon>Parasitella</taxon>
    </lineage>
</organism>
<reference evidence="2 3" key="1">
    <citation type="submission" date="2014-09" db="EMBL/GenBank/DDBJ databases">
        <authorList>
            <person name="Ellenberger Sabrina"/>
        </authorList>
    </citation>
    <scope>NUCLEOTIDE SEQUENCE [LARGE SCALE GENOMIC DNA]</scope>
    <source>
        <strain evidence="2 3">CBS 412.66</strain>
    </source>
</reference>
<proteinExistence type="predicted"/>
<keyword evidence="3" id="KW-1185">Reference proteome</keyword>